<dbReference type="GeneID" id="106512073"/>
<evidence type="ECO:0000256" key="2">
    <source>
        <dbReference type="ARBA" id="ARBA00012180"/>
    </source>
</evidence>
<evidence type="ECO:0000313" key="5">
    <source>
        <dbReference type="RefSeq" id="XP_013856223.1"/>
    </source>
</evidence>
<dbReference type="Gene3D" id="3.30.70.270">
    <property type="match status" value="1"/>
</dbReference>
<dbReference type="RefSeq" id="XP_013856223.1">
    <property type="nucleotide sequence ID" value="XM_014000769.1"/>
</dbReference>
<dbReference type="AlphaFoldDB" id="A0A2I4AL69"/>
<dbReference type="GO" id="GO:0004523">
    <property type="term" value="F:RNA-DNA hybrid ribonuclease activity"/>
    <property type="evidence" value="ECO:0007669"/>
    <property type="project" value="UniProtKB-EC"/>
</dbReference>
<proteinExistence type="inferred from homology"/>
<dbReference type="InterPro" id="IPR043502">
    <property type="entry name" value="DNA/RNA_pol_sf"/>
</dbReference>
<dbReference type="PANTHER" id="PTHR24559">
    <property type="entry name" value="TRANSPOSON TY3-I GAG-POL POLYPROTEIN"/>
    <property type="match status" value="1"/>
</dbReference>
<feature type="domain" description="Reverse transcriptase" evidence="3">
    <location>
        <begin position="250"/>
        <end position="330"/>
    </location>
</feature>
<evidence type="ECO:0000313" key="4">
    <source>
        <dbReference type="Proteomes" id="UP000192220"/>
    </source>
</evidence>
<reference evidence="5" key="1">
    <citation type="submission" date="2025-08" db="UniProtKB">
        <authorList>
            <consortium name="RefSeq"/>
        </authorList>
    </citation>
    <scope>IDENTIFICATION</scope>
</reference>
<feature type="non-terminal residue" evidence="5">
    <location>
        <position position="331"/>
    </location>
</feature>
<gene>
    <name evidence="5" type="primary">LOC106512073</name>
</gene>
<keyword evidence="4" id="KW-1185">Reference proteome</keyword>
<dbReference type="STRING" id="52670.A0A2I4AL69"/>
<dbReference type="InterPro" id="IPR043128">
    <property type="entry name" value="Rev_trsase/Diguanyl_cyclase"/>
</dbReference>
<name>A0A2I4AL69_AUSLI</name>
<sequence>MNTLEPLYEQHLGSDHVNFMPFAQGYRAVLKLLQLKHQQNKSGNAGICRLLSTTPVLVPAGQTMVLEGSVKITPPSASKWAIIEHPSSSLPGGLCVQSCLITLPQHSPNKVPVIMKNESGQDVFISPLTIIADIGSAPTILSQQITSQKAQQTTLEFNFGDSPIPPKWKEHIINKLNSMPEVFSHHDMDFGCTDAVQHNIKLHDETPFKQRTRPIHPQDLEAVREHLRDLLEAGIIRESKSPFSSPIVVVRKRNGSIRLCVDYRKLNLQTIKDAYALPNLEESFCALTGSKWFTVLDLKSGYYQIEMAEEDEAKTAFVTPLRFWEWNGMPR</sequence>
<dbReference type="InterPro" id="IPR053134">
    <property type="entry name" value="RNA-dir_DNA_polymerase"/>
</dbReference>
<dbReference type="PANTHER" id="PTHR24559:SF435">
    <property type="entry name" value="RIBONUCLEASE H"/>
    <property type="match status" value="1"/>
</dbReference>
<organism evidence="4 5">
    <name type="scientific">Austrofundulus limnaeus</name>
    <name type="common">Annual killifish</name>
    <dbReference type="NCBI Taxonomy" id="52670"/>
    <lineage>
        <taxon>Eukaryota</taxon>
        <taxon>Metazoa</taxon>
        <taxon>Chordata</taxon>
        <taxon>Craniata</taxon>
        <taxon>Vertebrata</taxon>
        <taxon>Euteleostomi</taxon>
        <taxon>Actinopterygii</taxon>
        <taxon>Neopterygii</taxon>
        <taxon>Teleostei</taxon>
        <taxon>Neoteleostei</taxon>
        <taxon>Acanthomorphata</taxon>
        <taxon>Ovalentaria</taxon>
        <taxon>Atherinomorphae</taxon>
        <taxon>Cyprinodontiformes</taxon>
        <taxon>Rivulidae</taxon>
        <taxon>Austrofundulus</taxon>
    </lineage>
</organism>
<dbReference type="EC" id="3.1.26.4" evidence="2"/>
<dbReference type="InterPro" id="IPR000477">
    <property type="entry name" value="RT_dom"/>
</dbReference>
<dbReference type="Proteomes" id="UP000192220">
    <property type="component" value="Unplaced"/>
</dbReference>
<dbReference type="CDD" id="cd01647">
    <property type="entry name" value="RT_LTR"/>
    <property type="match status" value="1"/>
</dbReference>
<comment type="similarity">
    <text evidence="1">Belongs to the beta type-B retroviral polymerase family. HERV class-II K(HML-2) pol subfamily.</text>
</comment>
<accession>A0A2I4AL69</accession>
<protein>
    <recommendedName>
        <fullName evidence="2">ribonuclease H</fullName>
        <ecNumber evidence="2">3.1.26.4</ecNumber>
    </recommendedName>
</protein>
<dbReference type="KEGG" id="alim:106512073"/>
<dbReference type="SUPFAM" id="SSF56672">
    <property type="entry name" value="DNA/RNA polymerases"/>
    <property type="match status" value="1"/>
</dbReference>
<dbReference type="Pfam" id="PF00078">
    <property type="entry name" value="RVT_1"/>
    <property type="match status" value="1"/>
</dbReference>
<evidence type="ECO:0000256" key="1">
    <source>
        <dbReference type="ARBA" id="ARBA00010879"/>
    </source>
</evidence>
<dbReference type="OrthoDB" id="8948897at2759"/>
<evidence type="ECO:0000259" key="3">
    <source>
        <dbReference type="Pfam" id="PF00078"/>
    </source>
</evidence>
<dbReference type="Gene3D" id="3.10.10.10">
    <property type="entry name" value="HIV Type 1 Reverse Transcriptase, subunit A, domain 1"/>
    <property type="match status" value="1"/>
</dbReference>
<dbReference type="InParanoid" id="A0A2I4AL69"/>